<keyword evidence="1" id="KW-0812">Transmembrane</keyword>
<sequence length="218" mass="23021">MQKSSHLQHIHSVFAIITVLISWASVLDLKLASARSSSAVLYNGVRNLAEGVDLVSGVSIPGEVAVPAGQSLHAAVRGEGHQHYLFNGTAWVLQNATAKLYGDDTEGSDPIGTHFFLPQPDAQGGQPTWEITSSTTSLTSAVTGKSLASVTVDSGSITWVLLQATSHAGEAEGILGKVSYIQRLQTRRGLPPSAEGQSLGDIHSTKYSCIYAFYVQSS</sequence>
<name>A0A8T2UJI3_CERRI</name>
<dbReference type="Proteomes" id="UP000825935">
    <property type="component" value="Chromosome 7"/>
</dbReference>
<gene>
    <name evidence="2" type="ORF">KP509_07G079100</name>
</gene>
<dbReference type="OMA" id="QPTWEIT"/>
<accession>A0A8T2UJI3</accession>
<dbReference type="PANTHER" id="PTHR35567:SF1">
    <property type="entry name" value="CONSERVED FUNGAL PROTEIN (AFU_ORTHOLOGUE AFUA_1G14230)"/>
    <property type="match status" value="1"/>
</dbReference>
<feature type="transmembrane region" description="Helical" evidence="1">
    <location>
        <begin position="6"/>
        <end position="27"/>
    </location>
</feature>
<keyword evidence="1" id="KW-1133">Transmembrane helix</keyword>
<dbReference type="EMBL" id="CM035412">
    <property type="protein sequence ID" value="KAH7433645.1"/>
    <property type="molecule type" value="Genomic_DNA"/>
</dbReference>
<keyword evidence="3" id="KW-1185">Reference proteome</keyword>
<dbReference type="AlphaFoldDB" id="A0A8T2UJI3"/>
<dbReference type="InterPro" id="IPR021851">
    <property type="entry name" value="DUF3455"/>
</dbReference>
<comment type="caution">
    <text evidence="2">The sequence shown here is derived from an EMBL/GenBank/DDBJ whole genome shotgun (WGS) entry which is preliminary data.</text>
</comment>
<dbReference type="Pfam" id="PF11937">
    <property type="entry name" value="DUF3455"/>
    <property type="match status" value="1"/>
</dbReference>
<keyword evidence="1" id="KW-0472">Membrane</keyword>
<protein>
    <submittedName>
        <fullName evidence="2">Uncharacterized protein</fullName>
    </submittedName>
</protein>
<evidence type="ECO:0000313" key="3">
    <source>
        <dbReference type="Proteomes" id="UP000825935"/>
    </source>
</evidence>
<evidence type="ECO:0000313" key="2">
    <source>
        <dbReference type="EMBL" id="KAH7433645.1"/>
    </source>
</evidence>
<reference evidence="2" key="1">
    <citation type="submission" date="2021-08" db="EMBL/GenBank/DDBJ databases">
        <title>WGS assembly of Ceratopteris richardii.</title>
        <authorList>
            <person name="Marchant D.B."/>
            <person name="Chen G."/>
            <person name="Jenkins J."/>
            <person name="Shu S."/>
            <person name="Leebens-Mack J."/>
            <person name="Grimwood J."/>
            <person name="Schmutz J."/>
            <person name="Soltis P."/>
            <person name="Soltis D."/>
            <person name="Chen Z.-H."/>
        </authorList>
    </citation>
    <scope>NUCLEOTIDE SEQUENCE</scope>
    <source>
        <strain evidence="2">Whitten #5841</strain>
        <tissue evidence="2">Leaf</tissue>
    </source>
</reference>
<dbReference type="PANTHER" id="PTHR35567">
    <property type="entry name" value="MALATE DEHYDROGENASE (AFU_ORTHOLOGUE AFUA_2G13800)"/>
    <property type="match status" value="1"/>
</dbReference>
<organism evidence="2 3">
    <name type="scientific">Ceratopteris richardii</name>
    <name type="common">Triangle waterfern</name>
    <dbReference type="NCBI Taxonomy" id="49495"/>
    <lineage>
        <taxon>Eukaryota</taxon>
        <taxon>Viridiplantae</taxon>
        <taxon>Streptophyta</taxon>
        <taxon>Embryophyta</taxon>
        <taxon>Tracheophyta</taxon>
        <taxon>Polypodiopsida</taxon>
        <taxon>Polypodiidae</taxon>
        <taxon>Polypodiales</taxon>
        <taxon>Pteridineae</taxon>
        <taxon>Pteridaceae</taxon>
        <taxon>Parkerioideae</taxon>
        <taxon>Ceratopteris</taxon>
    </lineage>
</organism>
<dbReference type="OrthoDB" id="1911375at2759"/>
<proteinExistence type="predicted"/>
<evidence type="ECO:0000256" key="1">
    <source>
        <dbReference type="SAM" id="Phobius"/>
    </source>
</evidence>